<feature type="region of interest" description="Disordered" evidence="2">
    <location>
        <begin position="456"/>
        <end position="478"/>
    </location>
</feature>
<feature type="compositionally biased region" description="Low complexity" evidence="2">
    <location>
        <begin position="90"/>
        <end position="109"/>
    </location>
</feature>
<feature type="region of interest" description="Disordered" evidence="2">
    <location>
        <begin position="495"/>
        <end position="558"/>
    </location>
</feature>
<feature type="compositionally biased region" description="Basic and acidic residues" evidence="2">
    <location>
        <begin position="119"/>
        <end position="128"/>
    </location>
</feature>
<sequence length="805" mass="91371">MGKSRGARGSTVIEPRKGYGGGYGRGAGADKNGNYGFGSTRQRGRSSSATPRPGGAVPPNKPASSQGPKEQPGDQEKPPTEERRRVDATPVSSRSQVQPAQPAQPVQQARVDEPSDGPPKPDRAAHDEALAVVDKAIGELEARQRQLQENFIDPKEFDEKKAQLRAKLDTTSREIQQIQECKERLLSQGVWHSHEQEKEMQEDEERRQVITELNVEIEELEEQMWVEQLSLAEEKQILMRVAALRSERTALLNQEKEQEAARKDRDQNVKVQAEQLTKQIRELRSRKKAIAQEYQELMGQMQEQDAVHTPRFHNEKLAIMRRLEKKRQERSRMESEFKQQERTYSTWSRSKSRGKQPPAAVAPGSAQVRASSRPPKLERARSGPPPARQPPPPPRAAWGPREADQDPREQDAEAARQYEELESEHHQLQDKERLEEQELVNVDVIIKFCNELLMRRPDKPQDHPERGHTFPAHHGSEKLTVVEPKENRLQPWEDYLPEWHPSTSTKKAYQRARRVNQQQVNARPRSVEAKLKVQPALQGHQDLGPAPTGPLERQPSNKTIQRSLVKRIPDGTYLVKLNWEMMRALRETKLPYPQSTSDVPQLLEQAEKLRGEQQQRLRQTRERSEELTKKKRDLNRGLVQVHVPQRRPNLAEAEQDHLLQQVAEAREKLYLAYVDAKEQVGPEALVRLALVGAKQEADERNEANMPLSILKDSLARAASGGISADRLAAALSLVAIVEREANEAQLGLAVDLLERLGKEAGRQPQDRMDIAKAMLKVTVRQAETAGVGERALERAREVLARSRVE</sequence>
<feature type="compositionally biased region" description="Polar residues" evidence="2">
    <location>
        <begin position="37"/>
        <end position="50"/>
    </location>
</feature>
<gene>
    <name evidence="3" type="ORF">AMON00008_LOCUS21760</name>
</gene>
<feature type="compositionally biased region" description="Basic and acidic residues" evidence="2">
    <location>
        <begin position="456"/>
        <end position="468"/>
    </location>
</feature>
<dbReference type="EMBL" id="HBNR01031796">
    <property type="protein sequence ID" value="CAE4586147.1"/>
    <property type="molecule type" value="Transcribed_RNA"/>
</dbReference>
<evidence type="ECO:0000256" key="1">
    <source>
        <dbReference type="SAM" id="Coils"/>
    </source>
</evidence>
<protein>
    <submittedName>
        <fullName evidence="3">Uncharacterized protein</fullName>
    </submittedName>
</protein>
<feature type="compositionally biased region" description="Basic and acidic residues" evidence="2">
    <location>
        <begin position="325"/>
        <end position="341"/>
    </location>
</feature>
<name>A0A7S4VIQ1_9DINO</name>
<dbReference type="AlphaFoldDB" id="A0A7S4VIQ1"/>
<feature type="compositionally biased region" description="Basic and acidic residues" evidence="2">
    <location>
        <begin position="401"/>
        <end position="432"/>
    </location>
</feature>
<proteinExistence type="predicted"/>
<feature type="coiled-coil region" evidence="1">
    <location>
        <begin position="130"/>
        <end position="230"/>
    </location>
</feature>
<evidence type="ECO:0000256" key="2">
    <source>
        <dbReference type="SAM" id="MobiDB-lite"/>
    </source>
</evidence>
<evidence type="ECO:0000313" key="3">
    <source>
        <dbReference type="EMBL" id="CAE4586147.1"/>
    </source>
</evidence>
<organism evidence="3">
    <name type="scientific">Alexandrium monilatum</name>
    <dbReference type="NCBI Taxonomy" id="311494"/>
    <lineage>
        <taxon>Eukaryota</taxon>
        <taxon>Sar</taxon>
        <taxon>Alveolata</taxon>
        <taxon>Dinophyceae</taxon>
        <taxon>Gonyaulacales</taxon>
        <taxon>Pyrocystaceae</taxon>
        <taxon>Alexandrium</taxon>
    </lineage>
</organism>
<feature type="region of interest" description="Disordered" evidence="2">
    <location>
        <begin position="1"/>
        <end position="128"/>
    </location>
</feature>
<feature type="compositionally biased region" description="Basic and acidic residues" evidence="2">
    <location>
        <begin position="71"/>
        <end position="87"/>
    </location>
</feature>
<feature type="compositionally biased region" description="Gly residues" evidence="2">
    <location>
        <begin position="18"/>
        <end position="27"/>
    </location>
</feature>
<accession>A0A7S4VIQ1</accession>
<feature type="coiled-coil region" evidence="1">
    <location>
        <begin position="603"/>
        <end position="637"/>
    </location>
</feature>
<keyword evidence="1" id="KW-0175">Coiled coil</keyword>
<feature type="region of interest" description="Disordered" evidence="2">
    <location>
        <begin position="325"/>
        <end position="432"/>
    </location>
</feature>
<feature type="compositionally biased region" description="Pro residues" evidence="2">
    <location>
        <begin position="383"/>
        <end position="395"/>
    </location>
</feature>
<reference evidence="3" key="1">
    <citation type="submission" date="2021-01" db="EMBL/GenBank/DDBJ databases">
        <authorList>
            <person name="Corre E."/>
            <person name="Pelletier E."/>
            <person name="Niang G."/>
            <person name="Scheremetjew M."/>
            <person name="Finn R."/>
            <person name="Kale V."/>
            <person name="Holt S."/>
            <person name="Cochrane G."/>
            <person name="Meng A."/>
            <person name="Brown T."/>
            <person name="Cohen L."/>
        </authorList>
    </citation>
    <scope>NUCLEOTIDE SEQUENCE</scope>
    <source>
        <strain evidence="3">CCMP3105</strain>
    </source>
</reference>